<protein>
    <submittedName>
        <fullName evidence="2">Uncharacterized protein</fullName>
    </submittedName>
</protein>
<feature type="region of interest" description="Disordered" evidence="1">
    <location>
        <begin position="13"/>
        <end position="36"/>
    </location>
</feature>
<name>A0ABP6LSR2_9MICC</name>
<gene>
    <name evidence="2" type="ORF">GCM10010529_10760</name>
</gene>
<comment type="caution">
    <text evidence="2">The sequence shown here is derived from an EMBL/GenBank/DDBJ whole genome shotgun (WGS) entry which is preliminary data.</text>
</comment>
<keyword evidence="3" id="KW-1185">Reference proteome</keyword>
<evidence type="ECO:0000256" key="1">
    <source>
        <dbReference type="SAM" id="MobiDB-lite"/>
    </source>
</evidence>
<evidence type="ECO:0000313" key="2">
    <source>
        <dbReference type="EMBL" id="GAA3058904.1"/>
    </source>
</evidence>
<dbReference type="EMBL" id="BAAAVT010000006">
    <property type="protein sequence ID" value="GAA3058904.1"/>
    <property type="molecule type" value="Genomic_DNA"/>
</dbReference>
<organism evidence="2 3">
    <name type="scientific">Nesterenkonia aethiopica</name>
    <dbReference type="NCBI Taxonomy" id="269144"/>
    <lineage>
        <taxon>Bacteria</taxon>
        <taxon>Bacillati</taxon>
        <taxon>Actinomycetota</taxon>
        <taxon>Actinomycetes</taxon>
        <taxon>Micrococcales</taxon>
        <taxon>Micrococcaceae</taxon>
        <taxon>Nesterenkonia</taxon>
    </lineage>
</organism>
<feature type="compositionally biased region" description="Gly residues" evidence="1">
    <location>
        <begin position="22"/>
        <end position="32"/>
    </location>
</feature>
<dbReference type="Proteomes" id="UP001500236">
    <property type="component" value="Unassembled WGS sequence"/>
</dbReference>
<reference evidence="3" key="1">
    <citation type="journal article" date="2019" name="Int. J. Syst. Evol. Microbiol.">
        <title>The Global Catalogue of Microorganisms (GCM) 10K type strain sequencing project: providing services to taxonomists for standard genome sequencing and annotation.</title>
        <authorList>
            <consortium name="The Broad Institute Genomics Platform"/>
            <consortium name="The Broad Institute Genome Sequencing Center for Infectious Disease"/>
            <person name="Wu L."/>
            <person name="Ma J."/>
        </authorList>
    </citation>
    <scope>NUCLEOTIDE SEQUENCE [LARGE SCALE GENOMIC DNA]</scope>
    <source>
        <strain evidence="3">JCM 14309</strain>
    </source>
</reference>
<proteinExistence type="predicted"/>
<accession>A0ABP6LSR2</accession>
<evidence type="ECO:0000313" key="3">
    <source>
        <dbReference type="Proteomes" id="UP001500236"/>
    </source>
</evidence>
<sequence length="69" mass="7125">MNAAMSSVPMVNLSPAGILGTSTGGAGGGGDGALMRPPETMMVLQVRASEARTCRTHGGSMVRRRRRIP</sequence>